<comment type="caution">
    <text evidence="1">The sequence shown here is derived from an EMBL/GenBank/DDBJ whole genome shotgun (WGS) entry which is preliminary data.</text>
</comment>
<dbReference type="EMBL" id="JAKNHQ010000012">
    <property type="protein sequence ID" value="MCG4611157.1"/>
    <property type="molecule type" value="Genomic_DNA"/>
</dbReference>
<keyword evidence="2" id="KW-1185">Reference proteome</keyword>
<dbReference type="Proteomes" id="UP001298681">
    <property type="component" value="Unassembled WGS sequence"/>
</dbReference>
<evidence type="ECO:0000313" key="2">
    <source>
        <dbReference type="Proteomes" id="UP001298681"/>
    </source>
</evidence>
<gene>
    <name evidence="1" type="ORF">L0P57_09470</name>
</gene>
<name>A0ABS9MK13_9FIRM</name>
<protein>
    <submittedName>
        <fullName evidence="1">Uncharacterized protein</fullName>
    </submittedName>
</protein>
<accession>A0ABS9MK13</accession>
<evidence type="ECO:0000313" key="1">
    <source>
        <dbReference type="EMBL" id="MCG4611157.1"/>
    </source>
</evidence>
<organism evidence="1 2">
    <name type="scientific">Anaeromassilibacillus senegalensis</name>
    <dbReference type="NCBI Taxonomy" id="1673717"/>
    <lineage>
        <taxon>Bacteria</taxon>
        <taxon>Bacillati</taxon>
        <taxon>Bacillota</taxon>
        <taxon>Clostridia</taxon>
        <taxon>Eubacteriales</taxon>
        <taxon>Acutalibacteraceae</taxon>
        <taxon>Anaeromassilibacillus</taxon>
    </lineage>
</organism>
<proteinExistence type="predicted"/>
<sequence length="296" mass="34116">MFLKNFKIDTSRAREFWPRHVNTLEELPAPYRPHVAEWMEQGMPLSQVIFVRQTNHWVTEKPEYVLAWMGRRLLYIQKQPLGGVAPTVIEADTIFYALYSHRLLDNRMTIGYSVDNEPQTIMLHFNAATEELFYPVFELLLRNPFTQPSEARSKNQADTIVSLQEKTFKMCSYLDFVYRFDDTILAYYWDKNITPEQQKRNAKSLKRIEDTEYLAALMGRGLALEKIAENAIDVAYLFRSAVGEASVVSSAQGELSLCFPCVSGESFFVPVKPENRPEAEAFAQKFNKNVSISLAK</sequence>
<dbReference type="RefSeq" id="WP_237966894.1">
    <property type="nucleotide sequence ID" value="NZ_JAKNHQ010000012.1"/>
</dbReference>
<reference evidence="1 2" key="1">
    <citation type="submission" date="2022-01" db="EMBL/GenBank/DDBJ databases">
        <title>Collection of gut derived symbiotic bacterial strains cultured from healthy donors.</title>
        <authorList>
            <person name="Lin H."/>
            <person name="Kohout C."/>
            <person name="Waligurski E."/>
            <person name="Pamer E.G."/>
        </authorList>
    </citation>
    <scope>NUCLEOTIDE SEQUENCE [LARGE SCALE GENOMIC DNA]</scope>
    <source>
        <strain evidence="1 2">DFI.7.58</strain>
    </source>
</reference>